<comment type="caution">
    <text evidence="1">The sequence shown here is derived from an EMBL/GenBank/DDBJ whole genome shotgun (WGS) entry which is preliminary data.</text>
</comment>
<keyword evidence="2" id="KW-1185">Reference proteome</keyword>
<accession>A0A8I2YLA3</accession>
<dbReference type="EMBL" id="JAGFBS010000020">
    <property type="protein sequence ID" value="KAG6373827.1"/>
    <property type="molecule type" value="Genomic_DNA"/>
</dbReference>
<gene>
    <name evidence="1" type="ORF">JVT61DRAFT_5974</name>
</gene>
<evidence type="ECO:0008006" key="3">
    <source>
        <dbReference type="Google" id="ProtNLM"/>
    </source>
</evidence>
<dbReference type="OrthoDB" id="2692326at2759"/>
<sequence length="402" mass="45304">MGFEDQIFPEFSSRAPRLQNLKVKARNYSPKQSWKLFDGDAPTLDTLELSECSVPWHSFNLKGLTTLILCNQFRQNIMEFLAMLSPLQDLTHLYIHRSLASATGFLSSTEFHTFQKISLPHLSRLLISAPLSTVIALLACVEVPLETKVGLDCNSEDDFTLSYSPVFSFLAQRMLSSLTFRSLVINSPMFDPRLTFSTLERDCDDFYPTSHQDWDCGIPLKIRIRLNSSPTHGNGDRILSDISSFVPLTNVQSVHVVTPQFSPASNFWRNMSKYLPDVRYIKLSDGFMPNLESTLSVTDLTAHEGAESQGGHADQDPDRILAPALEELVIHSIMFTGRPKSPCYADQMDLQSLFDVLATRKAPGGRLTITRCTEGGQHDPTPFDIDGLWKDGYFREVDRRSR</sequence>
<evidence type="ECO:0000313" key="2">
    <source>
        <dbReference type="Proteomes" id="UP000683000"/>
    </source>
</evidence>
<organism evidence="1 2">
    <name type="scientific">Boletus reticuloceps</name>
    <dbReference type="NCBI Taxonomy" id="495285"/>
    <lineage>
        <taxon>Eukaryota</taxon>
        <taxon>Fungi</taxon>
        <taxon>Dikarya</taxon>
        <taxon>Basidiomycota</taxon>
        <taxon>Agaricomycotina</taxon>
        <taxon>Agaricomycetes</taxon>
        <taxon>Agaricomycetidae</taxon>
        <taxon>Boletales</taxon>
        <taxon>Boletineae</taxon>
        <taxon>Boletaceae</taxon>
        <taxon>Boletoideae</taxon>
        <taxon>Boletus</taxon>
    </lineage>
</organism>
<dbReference type="Gene3D" id="3.80.10.10">
    <property type="entry name" value="Ribonuclease Inhibitor"/>
    <property type="match status" value="1"/>
</dbReference>
<dbReference type="AlphaFoldDB" id="A0A8I2YLA3"/>
<protein>
    <recommendedName>
        <fullName evidence="3">F-box protein</fullName>
    </recommendedName>
</protein>
<evidence type="ECO:0000313" key="1">
    <source>
        <dbReference type="EMBL" id="KAG6373827.1"/>
    </source>
</evidence>
<proteinExistence type="predicted"/>
<reference evidence="1" key="1">
    <citation type="submission" date="2021-03" db="EMBL/GenBank/DDBJ databases">
        <title>Evolutionary innovations through gain and loss of genes in the ectomycorrhizal Boletales.</title>
        <authorList>
            <person name="Wu G."/>
            <person name="Miyauchi S."/>
            <person name="Morin E."/>
            <person name="Yang Z.-L."/>
            <person name="Xu J."/>
            <person name="Martin F.M."/>
        </authorList>
    </citation>
    <scope>NUCLEOTIDE SEQUENCE</scope>
    <source>
        <strain evidence="1">BR01</strain>
    </source>
</reference>
<dbReference type="InterPro" id="IPR032675">
    <property type="entry name" value="LRR_dom_sf"/>
</dbReference>
<dbReference type="Proteomes" id="UP000683000">
    <property type="component" value="Unassembled WGS sequence"/>
</dbReference>
<name>A0A8I2YLA3_9AGAM</name>